<keyword evidence="3" id="KW-1185">Reference proteome</keyword>
<sequence length="421" mass="44749">MRKRYLGGTAAIAALSMTIALSGCGSTASSGNVTLRLVAAEYGTTPETSSERYWLALATEFESKHPGVKIDIDIRPPKTIDSDVAAMVEEGKAPDLAQGGSYADYATRDQLYTADEIMSVPTQANFLSQLSDAGKVNRIQYGVPFAASTRLLFYNKDLFDQAGIDAPKDWADLKGDAQALKQQGVTTPLALPLGPEEAQSETLMWLLGGGGGYTDTADESYNIDSSANVKTFAWLKDLVAQGLTGPVAPGKLDRAAAYKAFAAGKVGMLNGHPGLLTVAQDQGIDVGTVELPGVDGKAKASMGSADWMMAFKQNGHRAEIGKFLDFVFQDENMMTFVGNYDQLPVTYTATEKMAANAAYENVSVFRSALAESELFPYGKTSWAGVSESIKRNIGKAVEPGQSPKDVLGQIAREAATSESAE</sequence>
<dbReference type="EMBL" id="BAAAKV010000020">
    <property type="protein sequence ID" value="GAA1168005.1"/>
    <property type="molecule type" value="Genomic_DNA"/>
</dbReference>
<protein>
    <submittedName>
        <fullName evidence="2">Extracellular solute-binding protein</fullName>
    </submittedName>
</protein>
<accession>A0ABN1UTW4</accession>
<organism evidence="2 3">
    <name type="scientific">Streptomyces hebeiensis</name>
    <dbReference type="NCBI Taxonomy" id="229486"/>
    <lineage>
        <taxon>Bacteria</taxon>
        <taxon>Bacillati</taxon>
        <taxon>Actinomycetota</taxon>
        <taxon>Actinomycetes</taxon>
        <taxon>Kitasatosporales</taxon>
        <taxon>Streptomycetaceae</taxon>
        <taxon>Streptomyces</taxon>
    </lineage>
</organism>
<dbReference type="PANTHER" id="PTHR43649">
    <property type="entry name" value="ARABINOSE-BINDING PROTEIN-RELATED"/>
    <property type="match status" value="1"/>
</dbReference>
<dbReference type="Gene3D" id="3.40.190.10">
    <property type="entry name" value="Periplasmic binding protein-like II"/>
    <property type="match status" value="1"/>
</dbReference>
<dbReference type="Pfam" id="PF01547">
    <property type="entry name" value="SBP_bac_1"/>
    <property type="match status" value="1"/>
</dbReference>
<dbReference type="Proteomes" id="UP001501371">
    <property type="component" value="Unassembled WGS sequence"/>
</dbReference>
<dbReference type="PANTHER" id="PTHR43649:SF30">
    <property type="entry name" value="ABC TRANSPORTER SUBSTRATE-BINDING PROTEIN"/>
    <property type="match status" value="1"/>
</dbReference>
<feature type="chain" id="PRO_5047359683" evidence="1">
    <location>
        <begin position="23"/>
        <end position="421"/>
    </location>
</feature>
<dbReference type="InterPro" id="IPR050490">
    <property type="entry name" value="Bact_solute-bd_prot1"/>
</dbReference>
<gene>
    <name evidence="2" type="ORF">GCM10009654_26430</name>
</gene>
<proteinExistence type="predicted"/>
<dbReference type="InterPro" id="IPR006059">
    <property type="entry name" value="SBP"/>
</dbReference>
<comment type="caution">
    <text evidence="2">The sequence shown here is derived from an EMBL/GenBank/DDBJ whole genome shotgun (WGS) entry which is preliminary data.</text>
</comment>
<name>A0ABN1UTW4_9ACTN</name>
<feature type="signal peptide" evidence="1">
    <location>
        <begin position="1"/>
        <end position="22"/>
    </location>
</feature>
<reference evidence="2 3" key="1">
    <citation type="journal article" date="2019" name="Int. J. Syst. Evol. Microbiol.">
        <title>The Global Catalogue of Microorganisms (GCM) 10K type strain sequencing project: providing services to taxonomists for standard genome sequencing and annotation.</title>
        <authorList>
            <consortium name="The Broad Institute Genomics Platform"/>
            <consortium name="The Broad Institute Genome Sequencing Center for Infectious Disease"/>
            <person name="Wu L."/>
            <person name="Ma J."/>
        </authorList>
    </citation>
    <scope>NUCLEOTIDE SEQUENCE [LARGE SCALE GENOMIC DNA]</scope>
    <source>
        <strain evidence="2 3">JCM 12696</strain>
    </source>
</reference>
<evidence type="ECO:0000313" key="2">
    <source>
        <dbReference type="EMBL" id="GAA1168005.1"/>
    </source>
</evidence>
<dbReference type="SUPFAM" id="SSF53850">
    <property type="entry name" value="Periplasmic binding protein-like II"/>
    <property type="match status" value="1"/>
</dbReference>
<evidence type="ECO:0000256" key="1">
    <source>
        <dbReference type="SAM" id="SignalP"/>
    </source>
</evidence>
<dbReference type="PROSITE" id="PS51257">
    <property type="entry name" value="PROKAR_LIPOPROTEIN"/>
    <property type="match status" value="1"/>
</dbReference>
<keyword evidence="1" id="KW-0732">Signal</keyword>
<evidence type="ECO:0000313" key="3">
    <source>
        <dbReference type="Proteomes" id="UP001501371"/>
    </source>
</evidence>